<evidence type="ECO:0000313" key="4">
    <source>
        <dbReference type="Proteomes" id="UP001148786"/>
    </source>
</evidence>
<evidence type="ECO:0000313" key="3">
    <source>
        <dbReference type="EMBL" id="KAJ3501571.1"/>
    </source>
</evidence>
<dbReference type="Proteomes" id="UP001148786">
    <property type="component" value="Unassembled WGS sequence"/>
</dbReference>
<feature type="compositionally biased region" description="Acidic residues" evidence="2">
    <location>
        <begin position="188"/>
        <end position="198"/>
    </location>
</feature>
<feature type="compositionally biased region" description="Low complexity" evidence="2">
    <location>
        <begin position="315"/>
        <end position="324"/>
    </location>
</feature>
<organism evidence="3 4">
    <name type="scientific">Agrocybe chaxingu</name>
    <dbReference type="NCBI Taxonomy" id="84603"/>
    <lineage>
        <taxon>Eukaryota</taxon>
        <taxon>Fungi</taxon>
        <taxon>Dikarya</taxon>
        <taxon>Basidiomycota</taxon>
        <taxon>Agaricomycotina</taxon>
        <taxon>Agaricomycetes</taxon>
        <taxon>Agaricomycetidae</taxon>
        <taxon>Agaricales</taxon>
        <taxon>Agaricineae</taxon>
        <taxon>Strophariaceae</taxon>
        <taxon>Agrocybe</taxon>
    </lineage>
</organism>
<feature type="compositionally biased region" description="Basic and acidic residues" evidence="2">
    <location>
        <begin position="94"/>
        <end position="112"/>
    </location>
</feature>
<dbReference type="OrthoDB" id="3647690at2759"/>
<evidence type="ECO:0000256" key="1">
    <source>
        <dbReference type="SAM" id="Coils"/>
    </source>
</evidence>
<feature type="compositionally biased region" description="Polar residues" evidence="2">
    <location>
        <begin position="202"/>
        <end position="211"/>
    </location>
</feature>
<feature type="compositionally biased region" description="Polar residues" evidence="2">
    <location>
        <begin position="7"/>
        <end position="18"/>
    </location>
</feature>
<feature type="region of interest" description="Disordered" evidence="2">
    <location>
        <begin position="1"/>
        <end position="445"/>
    </location>
</feature>
<feature type="coiled-coil region" evidence="1">
    <location>
        <begin position="644"/>
        <end position="685"/>
    </location>
</feature>
<feature type="coiled-coil region" evidence="1">
    <location>
        <begin position="531"/>
        <end position="586"/>
    </location>
</feature>
<reference evidence="3" key="1">
    <citation type="submission" date="2022-07" db="EMBL/GenBank/DDBJ databases">
        <title>Genome Sequence of Agrocybe chaxingu.</title>
        <authorList>
            <person name="Buettner E."/>
        </authorList>
    </citation>
    <scope>NUCLEOTIDE SEQUENCE</scope>
    <source>
        <strain evidence="3">MP-N11</strain>
    </source>
</reference>
<gene>
    <name evidence="3" type="ORF">NLJ89_g9278</name>
</gene>
<keyword evidence="4" id="KW-1185">Reference proteome</keyword>
<dbReference type="EMBL" id="JANKHO010001415">
    <property type="protein sequence ID" value="KAJ3501571.1"/>
    <property type="molecule type" value="Genomic_DNA"/>
</dbReference>
<name>A0A9W8MRZ5_9AGAR</name>
<evidence type="ECO:0000256" key="2">
    <source>
        <dbReference type="SAM" id="MobiDB-lite"/>
    </source>
</evidence>
<feature type="compositionally biased region" description="Basic and acidic residues" evidence="2">
    <location>
        <begin position="55"/>
        <end position="64"/>
    </location>
</feature>
<feature type="compositionally biased region" description="Basic and acidic residues" evidence="2">
    <location>
        <begin position="424"/>
        <end position="443"/>
    </location>
</feature>
<feature type="compositionally biased region" description="Basic and acidic residues" evidence="2">
    <location>
        <begin position="122"/>
        <end position="135"/>
    </location>
</feature>
<feature type="compositionally biased region" description="Basic and acidic residues" evidence="2">
    <location>
        <begin position="342"/>
        <end position="352"/>
    </location>
</feature>
<feature type="compositionally biased region" description="Basic and acidic residues" evidence="2">
    <location>
        <begin position="263"/>
        <end position="278"/>
    </location>
</feature>
<proteinExistence type="predicted"/>
<sequence>MKPRTPLSRNSSSAQIEDNANGKALRPIPMLSPSTFHPLMHFDSSLPDSIIESAGSHEDNHHDGEEEDAPMSSIEQFDSPEKDNRTQGQKKILLRKERVGDRKGKGKERQRDEDTDIWDSEQVARRGQELAEAAKRKQRAKAHSEGGSSAEADSDEPGKQKKKSVDEIIARSRSRSESVASSKHPAADDEDEAEEEGVADASTTVVPSGSGPQVDDAGAEAVPRPSAPAIPHPEHDLTTLQQMEDAYVDLSGGVDETIDDDHDTNQAHIDPKDLRREEEESTQDLMEEVRAAQMQQRSMQDVDMDAGWLAGSSKAAGPPEAAPQEGDEEDEHRDDVSMVPEIHIENPSREPSTRSLSPEDDVSQPVQRMTRSRSRSKTPTVARSKASSKPKSTLRVPAVKGPTRRSAQPTTARSRSNSPNFKQPVEEIIHENPLEEERSRSETLEQELASIREQLQRLKESTKSKDAEAIERLSEIQVLLKNKQAEWASERAQLIARAESANRDKDIETAKLVTELQALWTSEKAGWETERSQLFARLESATRSKESAEKDRDFFREQYGQASGFVNAVRDENRDLEKRAKIAEEQAQSGVNLVKSTFELRIKTLEDDAKVWRKMAEFAIEKDRRTNDDVRRRAAEEPGLRARCEEQEKDIDELHHHLEVIEIELQEKEQDVSRVNAELVQWKKETTRLTGELNEALTKLDRIGRAGDEDSQGNGHEFVYRCQWRLDGNNEACPETFLTLTELEDHLFTGAHLRST</sequence>
<protein>
    <submittedName>
        <fullName evidence="3">Uncharacterized protein</fullName>
    </submittedName>
</protein>
<keyword evidence="1" id="KW-0175">Coiled coil</keyword>
<feature type="compositionally biased region" description="Polar residues" evidence="2">
    <location>
        <begin position="377"/>
        <end position="391"/>
    </location>
</feature>
<accession>A0A9W8MRZ5</accession>
<feature type="compositionally biased region" description="Basic and acidic residues" evidence="2">
    <location>
        <begin position="156"/>
        <end position="176"/>
    </location>
</feature>
<feature type="compositionally biased region" description="Polar residues" evidence="2">
    <location>
        <begin position="405"/>
        <end position="421"/>
    </location>
</feature>
<dbReference type="AlphaFoldDB" id="A0A9W8MRZ5"/>
<comment type="caution">
    <text evidence="3">The sequence shown here is derived from an EMBL/GenBank/DDBJ whole genome shotgun (WGS) entry which is preliminary data.</text>
</comment>